<evidence type="ECO:0000313" key="4">
    <source>
        <dbReference type="Proteomes" id="UP000198407"/>
    </source>
</evidence>
<feature type="compositionally biased region" description="Basic and acidic residues" evidence="1">
    <location>
        <begin position="44"/>
        <end position="67"/>
    </location>
</feature>
<keyword evidence="4" id="KW-1185">Reference proteome</keyword>
<gene>
    <name evidence="3" type="ORF">SAMN05444352_12268</name>
</gene>
<feature type="chain" id="PRO_5011268082" evidence="2">
    <location>
        <begin position="23"/>
        <end position="67"/>
    </location>
</feature>
<evidence type="ECO:0000256" key="1">
    <source>
        <dbReference type="SAM" id="MobiDB-lite"/>
    </source>
</evidence>
<accession>A0A239JIW1</accession>
<dbReference type="AlphaFoldDB" id="A0A239JIW1"/>
<evidence type="ECO:0000256" key="2">
    <source>
        <dbReference type="SAM" id="SignalP"/>
    </source>
</evidence>
<dbReference type="STRING" id="1215104.GCA_000730585_00947"/>
<organism evidence="3 4">
    <name type="scientific">Pseudomonas japonica</name>
    <dbReference type="NCBI Taxonomy" id="256466"/>
    <lineage>
        <taxon>Bacteria</taxon>
        <taxon>Pseudomonadati</taxon>
        <taxon>Pseudomonadota</taxon>
        <taxon>Gammaproteobacteria</taxon>
        <taxon>Pseudomonadales</taxon>
        <taxon>Pseudomonadaceae</taxon>
        <taxon>Pseudomonas</taxon>
    </lineage>
</organism>
<protein>
    <submittedName>
        <fullName evidence="3">Uncharacterized protein</fullName>
    </submittedName>
</protein>
<evidence type="ECO:0000313" key="3">
    <source>
        <dbReference type="EMBL" id="SNT05522.1"/>
    </source>
</evidence>
<sequence>MRVLKVIVLAGLFASGAGVAQAEDGFERIQRFQAQFQAEQQRLWGDRGDEGKEQVVKQEKDGKKADS</sequence>
<dbReference type="EMBL" id="FZOL01000022">
    <property type="protein sequence ID" value="SNT05522.1"/>
    <property type="molecule type" value="Genomic_DNA"/>
</dbReference>
<name>A0A239JIW1_9PSED</name>
<feature type="signal peptide" evidence="2">
    <location>
        <begin position="1"/>
        <end position="22"/>
    </location>
</feature>
<keyword evidence="2" id="KW-0732">Signal</keyword>
<feature type="region of interest" description="Disordered" evidence="1">
    <location>
        <begin position="43"/>
        <end position="67"/>
    </location>
</feature>
<dbReference type="Proteomes" id="UP000198407">
    <property type="component" value="Unassembled WGS sequence"/>
</dbReference>
<proteinExistence type="predicted"/>
<reference evidence="4" key="1">
    <citation type="submission" date="2017-06" db="EMBL/GenBank/DDBJ databases">
        <authorList>
            <person name="Varghese N."/>
            <person name="Submissions S."/>
        </authorList>
    </citation>
    <scope>NUCLEOTIDE SEQUENCE [LARGE SCALE GENOMIC DNA]</scope>
    <source>
        <strain evidence="4">DSM 22348</strain>
    </source>
</reference>